<keyword evidence="1" id="KW-0812">Transmembrane</keyword>
<keyword evidence="3" id="KW-1185">Reference proteome</keyword>
<proteinExistence type="predicted"/>
<protein>
    <submittedName>
        <fullName evidence="2">Uncharacterized protein</fullName>
    </submittedName>
</protein>
<reference evidence="2" key="1">
    <citation type="journal article" date="2014" name="Nucleic Acids Res.">
        <title>The evolutionary dynamics of variant antigen genes in Babesia reveal a history of genomic innovation underlying host-parasite interaction.</title>
        <authorList>
            <person name="Jackson A.P."/>
            <person name="Otto T.D."/>
            <person name="Darby A."/>
            <person name="Ramaprasad A."/>
            <person name="Xia D."/>
            <person name="Echaide I.E."/>
            <person name="Farber M."/>
            <person name="Gahlot S."/>
            <person name="Gamble J."/>
            <person name="Gupta D."/>
            <person name="Gupta Y."/>
            <person name="Jackson L."/>
            <person name="Malandrin L."/>
            <person name="Malas T.B."/>
            <person name="Moussa E."/>
            <person name="Nair M."/>
            <person name="Reid A.J."/>
            <person name="Sanders M."/>
            <person name="Sharma J."/>
            <person name="Tracey A."/>
            <person name="Quail M.A."/>
            <person name="Weir W."/>
            <person name="Wastling J.M."/>
            <person name="Hall N."/>
            <person name="Willadsen P."/>
            <person name="Lingelbach K."/>
            <person name="Shiels B."/>
            <person name="Tait A."/>
            <person name="Berriman M."/>
            <person name="Allred D.R."/>
            <person name="Pain A."/>
        </authorList>
    </citation>
    <scope>NUCLEOTIDE SEQUENCE</scope>
    <source>
        <strain evidence="2">1802A</strain>
    </source>
</reference>
<keyword evidence="1" id="KW-0472">Membrane</keyword>
<evidence type="ECO:0000313" key="3">
    <source>
        <dbReference type="Proteomes" id="UP001195914"/>
    </source>
</evidence>
<feature type="transmembrane region" description="Helical" evidence="1">
    <location>
        <begin position="34"/>
        <end position="54"/>
    </location>
</feature>
<dbReference type="EMBL" id="JAHBMH010000073">
    <property type="protein sequence ID" value="KAK1932854.1"/>
    <property type="molecule type" value="Genomic_DNA"/>
</dbReference>
<evidence type="ECO:0000256" key="1">
    <source>
        <dbReference type="SAM" id="Phobius"/>
    </source>
</evidence>
<organism evidence="2 3">
    <name type="scientific">Babesia divergens</name>
    <dbReference type="NCBI Taxonomy" id="32595"/>
    <lineage>
        <taxon>Eukaryota</taxon>
        <taxon>Sar</taxon>
        <taxon>Alveolata</taxon>
        <taxon>Apicomplexa</taxon>
        <taxon>Aconoidasida</taxon>
        <taxon>Piroplasmida</taxon>
        <taxon>Babesiidae</taxon>
        <taxon>Babesia</taxon>
    </lineage>
</organism>
<dbReference type="AlphaFoldDB" id="A0AAD9G6N0"/>
<keyword evidence="1" id="KW-1133">Transmembrane helix</keyword>
<name>A0AAD9G6N0_BABDI</name>
<reference evidence="2" key="2">
    <citation type="submission" date="2021-05" db="EMBL/GenBank/DDBJ databases">
        <authorList>
            <person name="Pain A."/>
        </authorList>
    </citation>
    <scope>NUCLEOTIDE SEQUENCE</scope>
    <source>
        <strain evidence="2">1802A</strain>
    </source>
</reference>
<comment type="caution">
    <text evidence="2">The sequence shown here is derived from an EMBL/GenBank/DDBJ whole genome shotgun (WGS) entry which is preliminary data.</text>
</comment>
<evidence type="ECO:0000313" key="2">
    <source>
        <dbReference type="EMBL" id="KAK1932854.1"/>
    </source>
</evidence>
<gene>
    <name evidence="2" type="ORF">X943_001119</name>
</gene>
<dbReference type="Proteomes" id="UP001195914">
    <property type="component" value="Unassembled WGS sequence"/>
</dbReference>
<accession>A0AAD9G6N0</accession>
<sequence length="605" mass="69447">MYKNKEYERLLRVFVDLLDHPFLLRTYMFNLSSISAYLTYVDGWVLPLLFLHVYNLYGPQCLMKVPTFTSFNTEAGLPILPKSEMPNKRQLYVEFNCARNNKLRINDVSLFHSNVMEACLHAREFKSAIAIYFNNLSCSDDMENIPTQKPPCNFSIRNMDPSALVTEHVGGTIHDIVREVLAKTAQIESELQLKEPTPATVEKDLAKIIALKVGKVSQCEELWWRTLMLKHALHNVFLSVDVPTAGNPADTSDEHDNTRVDVSRVLAPYSDLQHLGNLPIRYYQALLEKPVFRRVKPKASHTVEEFMGLFDDGNTEANTEVSAKTIMNFIHKPLGGTFLKDASPITTTEKPTLNSLIEKLKEAKMRLSDLGTMGIFSVMRRLLSFGISGTAAVKLFALIFHEVRFQAWAHYGIFLSAFEADMERRDVVSLDRLLDCMLHWDCTPEPAMYARFFDLCASHSREDLIMKHSRIYVNHIRGVSINQGKRFGMKRFSRVSFDMYCHMLSVYKRLGRYREGLLAFKQLLLDVNGLYRIIPVTIWRMIRAMVDECSAPHDLKVLVEQCEKLCKDVDVARVLERHVKNAEIYSRPVIARELESLIDNFVKSS</sequence>